<dbReference type="EMBL" id="GL871106">
    <property type="protein sequence ID" value="EGC34236.1"/>
    <property type="molecule type" value="Genomic_DNA"/>
</dbReference>
<keyword evidence="1" id="KW-0812">Transmembrane</keyword>
<evidence type="ECO:0000313" key="3">
    <source>
        <dbReference type="Proteomes" id="UP000001064"/>
    </source>
</evidence>
<dbReference type="AlphaFoldDB" id="F0ZP94"/>
<reference evidence="3" key="1">
    <citation type="journal article" date="2011" name="Genome Biol.">
        <title>Comparative genomics of the social amoebae Dictyostelium discoideum and Dictyostelium purpureum.</title>
        <authorList>
            <consortium name="US DOE Joint Genome Institute (JGI-PGF)"/>
            <person name="Sucgang R."/>
            <person name="Kuo A."/>
            <person name="Tian X."/>
            <person name="Salerno W."/>
            <person name="Parikh A."/>
            <person name="Feasley C.L."/>
            <person name="Dalin E."/>
            <person name="Tu H."/>
            <person name="Huang E."/>
            <person name="Barry K."/>
            <person name="Lindquist E."/>
            <person name="Shapiro H."/>
            <person name="Bruce D."/>
            <person name="Schmutz J."/>
            <person name="Salamov A."/>
            <person name="Fey P."/>
            <person name="Gaudet P."/>
            <person name="Anjard C."/>
            <person name="Babu M.M."/>
            <person name="Basu S."/>
            <person name="Bushmanova Y."/>
            <person name="van der Wel H."/>
            <person name="Katoh-Kurasawa M."/>
            <person name="Dinh C."/>
            <person name="Coutinho P.M."/>
            <person name="Saito T."/>
            <person name="Elias M."/>
            <person name="Schaap P."/>
            <person name="Kay R.R."/>
            <person name="Henrissat B."/>
            <person name="Eichinger L."/>
            <person name="Rivero F."/>
            <person name="Putnam N.H."/>
            <person name="West C.M."/>
            <person name="Loomis W.F."/>
            <person name="Chisholm R.L."/>
            <person name="Shaulsky G."/>
            <person name="Strassmann J.E."/>
            <person name="Queller D.C."/>
            <person name="Kuspa A."/>
            <person name="Grigoriev I.V."/>
        </authorList>
    </citation>
    <scope>NUCLEOTIDE SEQUENCE [LARGE SCALE GENOMIC DNA]</scope>
    <source>
        <strain evidence="3">QSDP1</strain>
    </source>
</reference>
<evidence type="ECO:0000256" key="1">
    <source>
        <dbReference type="SAM" id="Phobius"/>
    </source>
</evidence>
<dbReference type="VEuPathDB" id="AmoebaDB:DICPUDRAFT_80007"/>
<sequence length="216" mass="25087">MILIDTIIFKNGYQFWFDTLSTEYDPRLENTLTQDELFKIVTEINDIIKKNNKWVVACLALTFILVVTSVPLIIKGLLFWWLLLVLFGILFLSIQWFFQFQFKSENTSPEGLTIILNEEYKNRSITFTWKKIVYSKFGGSFFLCITHPKVSIGNESSSSKIQYYFSNKHLLNNNENEKILNDITSSSKYGNDEESNEEGIPLLASKSILNYKDLTV</sequence>
<dbReference type="Proteomes" id="UP000001064">
    <property type="component" value="Unassembled WGS sequence"/>
</dbReference>
<evidence type="ECO:0000313" key="2">
    <source>
        <dbReference type="EMBL" id="EGC34236.1"/>
    </source>
</evidence>
<keyword evidence="1" id="KW-0472">Membrane</keyword>
<feature type="transmembrane region" description="Helical" evidence="1">
    <location>
        <begin position="54"/>
        <end position="74"/>
    </location>
</feature>
<accession>F0ZP94</accession>
<name>F0ZP94_DICPU</name>
<dbReference type="InParanoid" id="F0ZP94"/>
<keyword evidence="3" id="KW-1185">Reference proteome</keyword>
<dbReference type="RefSeq" id="XP_003289246.1">
    <property type="nucleotide sequence ID" value="XM_003289198.1"/>
</dbReference>
<proteinExistence type="predicted"/>
<dbReference type="KEGG" id="dpp:DICPUDRAFT_80007"/>
<organism evidence="2 3">
    <name type="scientific">Dictyostelium purpureum</name>
    <name type="common">Slime mold</name>
    <dbReference type="NCBI Taxonomy" id="5786"/>
    <lineage>
        <taxon>Eukaryota</taxon>
        <taxon>Amoebozoa</taxon>
        <taxon>Evosea</taxon>
        <taxon>Eumycetozoa</taxon>
        <taxon>Dictyostelia</taxon>
        <taxon>Dictyosteliales</taxon>
        <taxon>Dictyosteliaceae</taxon>
        <taxon>Dictyostelium</taxon>
    </lineage>
</organism>
<dbReference type="GeneID" id="10500232"/>
<protein>
    <submittedName>
        <fullName evidence="2">Uncharacterized protein</fullName>
    </submittedName>
</protein>
<gene>
    <name evidence="2" type="ORF">DICPUDRAFT_80007</name>
</gene>
<feature type="transmembrane region" description="Helical" evidence="1">
    <location>
        <begin position="80"/>
        <end position="98"/>
    </location>
</feature>
<keyword evidence="1" id="KW-1133">Transmembrane helix</keyword>